<evidence type="ECO:0008006" key="4">
    <source>
        <dbReference type="Google" id="ProtNLM"/>
    </source>
</evidence>
<keyword evidence="3" id="KW-1185">Reference proteome</keyword>
<dbReference type="EMBL" id="CT868659">
    <property type="protein sequence ID" value="CAK90288.1"/>
    <property type="molecule type" value="Genomic_DNA"/>
</dbReference>
<dbReference type="RefSeq" id="XP_001457685.1">
    <property type="nucleotide sequence ID" value="XM_001457648.1"/>
</dbReference>
<protein>
    <recommendedName>
        <fullName evidence="4">RING-type domain-containing protein</fullName>
    </recommendedName>
</protein>
<keyword evidence="1" id="KW-0175">Coiled coil</keyword>
<dbReference type="HOGENOM" id="CLU_676998_0_0_1"/>
<gene>
    <name evidence="2" type="ORF">GSPATT00023463001</name>
</gene>
<name>A0E4S1_PARTE</name>
<dbReference type="OMA" id="KCPNLFC"/>
<dbReference type="GeneID" id="5043467"/>
<reference evidence="2 3" key="1">
    <citation type="journal article" date="2006" name="Nature">
        <title>Global trends of whole-genome duplications revealed by the ciliate Paramecium tetraurelia.</title>
        <authorList>
            <consortium name="Genoscope"/>
            <person name="Aury J.-M."/>
            <person name="Jaillon O."/>
            <person name="Duret L."/>
            <person name="Noel B."/>
            <person name="Jubin C."/>
            <person name="Porcel B.M."/>
            <person name="Segurens B."/>
            <person name="Daubin V."/>
            <person name="Anthouard V."/>
            <person name="Aiach N."/>
            <person name="Arnaiz O."/>
            <person name="Billaut A."/>
            <person name="Beisson J."/>
            <person name="Blanc I."/>
            <person name="Bouhouche K."/>
            <person name="Camara F."/>
            <person name="Duharcourt S."/>
            <person name="Guigo R."/>
            <person name="Gogendeau D."/>
            <person name="Katinka M."/>
            <person name="Keller A.-M."/>
            <person name="Kissmehl R."/>
            <person name="Klotz C."/>
            <person name="Koll F."/>
            <person name="Le Moue A."/>
            <person name="Lepere C."/>
            <person name="Malinsky S."/>
            <person name="Nowacki M."/>
            <person name="Nowak J.K."/>
            <person name="Plattner H."/>
            <person name="Poulain J."/>
            <person name="Ruiz F."/>
            <person name="Serrano V."/>
            <person name="Zagulski M."/>
            <person name="Dessen P."/>
            <person name="Betermier M."/>
            <person name="Weissenbach J."/>
            <person name="Scarpelli C."/>
            <person name="Schachter V."/>
            <person name="Sperling L."/>
            <person name="Meyer E."/>
            <person name="Cohen J."/>
            <person name="Wincker P."/>
        </authorList>
    </citation>
    <scope>NUCLEOTIDE SEQUENCE [LARGE SCALE GENOMIC DNA]</scope>
    <source>
        <strain evidence="2 3">Stock d4-2</strain>
    </source>
</reference>
<evidence type="ECO:0000313" key="2">
    <source>
        <dbReference type="EMBL" id="CAK90288.1"/>
    </source>
</evidence>
<dbReference type="InParanoid" id="A0E4S1"/>
<sequence>MQQVQEAVAQNQDPQKSLQEQIENLQVFNHNCVQQIAQLKIKVCHLEKETQNLENQKQIIISGCQGQLGQLESKTEQKLAAQASIYQVTISELNNQIKRLNTMIVEAEKNSEQIIREKDSTIEKQWNIIKLMGKSLQINSSIEQNQYSNSIAQSNQKKCQTSNLMITEEQNGYKVNQNQSITNDEQMLQIIEHFQAQNKHLKQEFDSFLIKNENLKKLSNHIKDQQKVIYEKNEIFANIASYVEKLKKNQQNKEQFDELFKIQELTILGRKENGLNKLFNCCDGQYEIVYCQSRKCVYHINCLYDKVIKQGQITMNNCDCDQPFPYQLLRRMNFVEAKCLLEKILEGQQIKLLTEIVKSQKLLVYKCPNLFCSFEWCFKPNSESLNTGSVSYCPNCQMIVQSEVKVE</sequence>
<dbReference type="KEGG" id="ptm:GSPATT00023463001"/>
<accession>A0E4S1</accession>
<organism evidence="2 3">
    <name type="scientific">Paramecium tetraurelia</name>
    <dbReference type="NCBI Taxonomy" id="5888"/>
    <lineage>
        <taxon>Eukaryota</taxon>
        <taxon>Sar</taxon>
        <taxon>Alveolata</taxon>
        <taxon>Ciliophora</taxon>
        <taxon>Intramacronucleata</taxon>
        <taxon>Oligohymenophorea</taxon>
        <taxon>Peniculida</taxon>
        <taxon>Parameciidae</taxon>
        <taxon>Paramecium</taxon>
    </lineage>
</organism>
<evidence type="ECO:0000256" key="1">
    <source>
        <dbReference type="SAM" id="Coils"/>
    </source>
</evidence>
<evidence type="ECO:0000313" key="3">
    <source>
        <dbReference type="Proteomes" id="UP000000600"/>
    </source>
</evidence>
<proteinExistence type="predicted"/>
<feature type="coiled-coil region" evidence="1">
    <location>
        <begin position="90"/>
        <end position="124"/>
    </location>
</feature>
<dbReference type="Proteomes" id="UP000000600">
    <property type="component" value="Unassembled WGS sequence"/>
</dbReference>
<dbReference type="OrthoDB" id="10346461at2759"/>
<dbReference type="AlphaFoldDB" id="A0E4S1"/>